<protein>
    <submittedName>
        <fullName evidence="7">Geranyllinalool synthase</fullName>
    </submittedName>
</protein>
<dbReference type="InterPro" id="IPR005630">
    <property type="entry name" value="Terpene_synthase_metal-bd"/>
</dbReference>
<evidence type="ECO:0000256" key="4">
    <source>
        <dbReference type="ARBA" id="ARBA00023239"/>
    </source>
</evidence>
<dbReference type="Pfam" id="PF01397">
    <property type="entry name" value="Terpene_synth"/>
    <property type="match status" value="1"/>
</dbReference>
<sequence length="827" mass="94369">MESLVAEVKKEIFSAAVSPSAYDTAWLAMIPAAPNSENGPMFKGCLKWILENQKEEGYWGETNEEGLPTIDTLPATLASIIALKIWNTGHPNIQSGLSFIHAKAEILLKINYQSLPRWFILTFPAMIELAEEAALHLEFPQGLRSVIASIFLKRRHILQMQEIVEEESAGYLPPLLSHLETLPASYYFDLQETVKQHLSPDGSLFQSPSATARAFMSTGNADCLKYLHTLLLKFPTGVPAKYPMDGDLIKLCIVDHVQGLGLAEYFDQEIEEMLAQVYRNQKKESIVTNTVPVKLFKEALAFRLLRMNGHCVNPGGFCWFLKEPEMVAYMEENSEQFISAMYSIYRASDLLFPEETELEEARSFAIKMLQKSKKRNEDHNFLISKGLQNLIKYELSVPWSARLDRLYHRKWIEENKISPLCVGKASFYRISCLNNKKLMQLAVQNFEFSQSIYIQELEELKAWSKKWRLSEMGFGREKTAYTYFAVASCSCLPYNSIMRLVIAKAAIIVTVADDFYDMEGSLHELEILTDAVMRWDGGGLKGHSKTIFDALDDFVNHIAAKSESQFAGTTQVTNLQDIWRETFVAWMVERRWSLAGHIPSMDEYLATGCISTAAHTITLPATNFLHQNKSSTSHQYRDITKLLMAIARLANDIQSYQKEEADGKMNLVLLHLHEHPNLTIEDSITYVNQILEVKRKEFLKHVFTDVEEDMPRSCKKVHLHCMKVFQMFYNSANLFDSETALLDDINKSIYLPIRRPDPKFLNPLPAPVNPDLKVEKKKSNGFHAILKHQGVRTSFVKQNYINNSCVAVRQKLQVQMKFNSSFIGLPM</sequence>
<dbReference type="FunFam" id="1.10.600.10:FF:000036">
    <property type="entry name" value="cis-abienol synthase, chloroplastic"/>
    <property type="match status" value="1"/>
</dbReference>
<dbReference type="Gene3D" id="1.10.600.10">
    <property type="entry name" value="Farnesyl Diphosphate Synthase"/>
    <property type="match status" value="1"/>
</dbReference>
<dbReference type="SFLD" id="SFLDG01014">
    <property type="entry name" value="Terpene_Cyclase_Like_1_N-term"/>
    <property type="match status" value="1"/>
</dbReference>
<dbReference type="InterPro" id="IPR036965">
    <property type="entry name" value="Terpene_synth_N_sf"/>
</dbReference>
<dbReference type="InterPro" id="IPR050148">
    <property type="entry name" value="Terpene_synthase-like"/>
</dbReference>
<dbReference type="InterPro" id="IPR008949">
    <property type="entry name" value="Isoprenoid_synthase_dom_sf"/>
</dbReference>
<dbReference type="SUPFAM" id="SSF48576">
    <property type="entry name" value="Terpenoid synthases"/>
    <property type="match status" value="1"/>
</dbReference>
<dbReference type="SUPFAM" id="SSF48239">
    <property type="entry name" value="Terpenoid cyclases/Protein prenyltransferases"/>
    <property type="match status" value="2"/>
</dbReference>
<organism evidence="7">
    <name type="scientific">Leonurus japonicus</name>
    <name type="common">Chinese motherwort</name>
    <name type="synonym">Leonurus artemisia</name>
    <dbReference type="NCBI Taxonomy" id="4138"/>
    <lineage>
        <taxon>Eukaryota</taxon>
        <taxon>Viridiplantae</taxon>
        <taxon>Streptophyta</taxon>
        <taxon>Embryophyta</taxon>
        <taxon>Tracheophyta</taxon>
        <taxon>Spermatophyta</taxon>
        <taxon>Magnoliopsida</taxon>
        <taxon>eudicotyledons</taxon>
        <taxon>Gunneridae</taxon>
        <taxon>Pentapetalae</taxon>
        <taxon>asterids</taxon>
        <taxon>lamiids</taxon>
        <taxon>Lamiales</taxon>
        <taxon>Lamiaceae</taxon>
        <taxon>Lamioideae</taxon>
        <taxon>Leonureae</taxon>
        <taxon>Leonurus</taxon>
    </lineage>
</organism>
<dbReference type="InterPro" id="IPR001906">
    <property type="entry name" value="Terpene_synth_N"/>
</dbReference>
<keyword evidence="3" id="KW-0460">Magnesium</keyword>
<reference evidence="7" key="1">
    <citation type="journal article" date="2022" name="Plant Physiol.">
        <title>Diterpene synthases from Leonurus japonicus elucidate epoxy-bridge formation of spiro-labdane diterpenoids.</title>
        <authorList>
            <person name="Wang J."/>
            <person name="Mao Y."/>
            <person name="Ma Y."/>
            <person name="Yang J."/>
            <person name="Jin B."/>
            <person name="Lin H."/>
            <person name="Tang J."/>
            <person name="Zeng W."/>
            <person name="Zhao Y."/>
            <person name="Gao W."/>
            <person name="Peters R.J."/>
            <person name="Guo J."/>
            <person name="Cui G."/>
            <person name="Huang L."/>
        </authorList>
    </citation>
    <scope>NUCLEOTIDE SEQUENCE</scope>
</reference>
<evidence type="ECO:0000313" key="7">
    <source>
        <dbReference type="EMBL" id="UVE15964.1"/>
    </source>
</evidence>
<dbReference type="PANTHER" id="PTHR31739">
    <property type="entry name" value="ENT-COPALYL DIPHOSPHATE SYNTHASE, CHLOROPLASTIC"/>
    <property type="match status" value="1"/>
</dbReference>
<keyword evidence="2" id="KW-0479">Metal-binding</keyword>
<feature type="domain" description="Terpene synthase N-terminal" evidence="5">
    <location>
        <begin position="201"/>
        <end position="394"/>
    </location>
</feature>
<dbReference type="AlphaFoldDB" id="A0A976T660"/>
<dbReference type="FunFam" id="1.50.10.130:FF:000002">
    <property type="entry name" value="Ent-copalyl diphosphate synthase, chloroplastic"/>
    <property type="match status" value="1"/>
</dbReference>
<dbReference type="Gene3D" id="1.50.10.130">
    <property type="entry name" value="Terpene synthase, N-terminal domain"/>
    <property type="match status" value="1"/>
</dbReference>
<evidence type="ECO:0000256" key="2">
    <source>
        <dbReference type="ARBA" id="ARBA00022723"/>
    </source>
</evidence>
<gene>
    <name evidence="7" type="primary">TPS7</name>
</gene>
<proteinExistence type="evidence at transcript level"/>
<accession>A0A976T660</accession>
<dbReference type="GO" id="GO:0000287">
    <property type="term" value="F:magnesium ion binding"/>
    <property type="evidence" value="ECO:0007669"/>
    <property type="project" value="InterPro"/>
</dbReference>
<keyword evidence="4" id="KW-0456">Lyase</keyword>
<comment type="cofactor">
    <cofactor evidence="1">
        <name>Mg(2+)</name>
        <dbReference type="ChEBI" id="CHEBI:18420"/>
    </cofactor>
</comment>
<evidence type="ECO:0000256" key="1">
    <source>
        <dbReference type="ARBA" id="ARBA00001946"/>
    </source>
</evidence>
<evidence type="ECO:0000259" key="5">
    <source>
        <dbReference type="Pfam" id="PF01397"/>
    </source>
</evidence>
<evidence type="ECO:0000259" key="6">
    <source>
        <dbReference type="Pfam" id="PF03936"/>
    </source>
</evidence>
<dbReference type="EMBL" id="MZ557366">
    <property type="protein sequence ID" value="UVE15964.1"/>
    <property type="molecule type" value="mRNA"/>
</dbReference>
<dbReference type="GO" id="GO:0016102">
    <property type="term" value="P:diterpenoid biosynthetic process"/>
    <property type="evidence" value="ECO:0007669"/>
    <property type="project" value="TreeGrafter"/>
</dbReference>
<dbReference type="InterPro" id="IPR008930">
    <property type="entry name" value="Terpenoid_cyclase/PrenylTrfase"/>
</dbReference>
<dbReference type="GO" id="GO:0010333">
    <property type="term" value="F:terpene synthase activity"/>
    <property type="evidence" value="ECO:0007669"/>
    <property type="project" value="InterPro"/>
</dbReference>
<dbReference type="SMR" id="A0A976T660"/>
<dbReference type="Gene3D" id="1.50.10.160">
    <property type="match status" value="1"/>
</dbReference>
<dbReference type="PANTHER" id="PTHR31739:SF25">
    <property type="entry name" value="(E,E)-GERANYLLINALOOL SYNTHASE"/>
    <property type="match status" value="1"/>
</dbReference>
<name>A0A976T660_LEOJA</name>
<evidence type="ECO:0000256" key="3">
    <source>
        <dbReference type="ARBA" id="ARBA00022842"/>
    </source>
</evidence>
<dbReference type="Pfam" id="PF03936">
    <property type="entry name" value="Terpene_synth_C"/>
    <property type="match status" value="1"/>
</dbReference>
<feature type="domain" description="Terpene synthase metal-binding" evidence="6">
    <location>
        <begin position="465"/>
        <end position="697"/>
    </location>
</feature>